<evidence type="ECO:0000256" key="1">
    <source>
        <dbReference type="SAM" id="MobiDB-lite"/>
    </source>
</evidence>
<name>X1ATQ4_9ZZZZ</name>
<feature type="region of interest" description="Disordered" evidence="1">
    <location>
        <begin position="1"/>
        <end position="28"/>
    </location>
</feature>
<dbReference type="EMBL" id="BART01012848">
    <property type="protein sequence ID" value="GAG86100.1"/>
    <property type="molecule type" value="Genomic_DNA"/>
</dbReference>
<feature type="compositionally biased region" description="Basic and acidic residues" evidence="1">
    <location>
        <begin position="1"/>
        <end position="20"/>
    </location>
</feature>
<sequence>MTKRKDSNIEIHTTPKESSKKTTMKRSIEVPSTKSIVLRDMGYPFRIKGDPRSTGLEIDSKELFA</sequence>
<protein>
    <submittedName>
        <fullName evidence="2">Uncharacterized protein</fullName>
    </submittedName>
</protein>
<gene>
    <name evidence="2" type="ORF">S01H4_26587</name>
</gene>
<organism evidence="2">
    <name type="scientific">marine sediment metagenome</name>
    <dbReference type="NCBI Taxonomy" id="412755"/>
    <lineage>
        <taxon>unclassified sequences</taxon>
        <taxon>metagenomes</taxon>
        <taxon>ecological metagenomes</taxon>
    </lineage>
</organism>
<comment type="caution">
    <text evidence="2">The sequence shown here is derived from an EMBL/GenBank/DDBJ whole genome shotgun (WGS) entry which is preliminary data.</text>
</comment>
<dbReference type="AlphaFoldDB" id="X1ATQ4"/>
<proteinExistence type="predicted"/>
<evidence type="ECO:0000313" key="2">
    <source>
        <dbReference type="EMBL" id="GAG86100.1"/>
    </source>
</evidence>
<reference evidence="2" key="1">
    <citation type="journal article" date="2014" name="Front. Microbiol.">
        <title>High frequency of phylogenetically diverse reductive dehalogenase-homologous genes in deep subseafloor sedimentary metagenomes.</title>
        <authorList>
            <person name="Kawai M."/>
            <person name="Futagami T."/>
            <person name="Toyoda A."/>
            <person name="Takaki Y."/>
            <person name="Nishi S."/>
            <person name="Hori S."/>
            <person name="Arai W."/>
            <person name="Tsubouchi T."/>
            <person name="Morono Y."/>
            <person name="Uchiyama I."/>
            <person name="Ito T."/>
            <person name="Fujiyama A."/>
            <person name="Inagaki F."/>
            <person name="Takami H."/>
        </authorList>
    </citation>
    <scope>NUCLEOTIDE SEQUENCE</scope>
    <source>
        <strain evidence="2">Expedition CK06-06</strain>
    </source>
</reference>
<feature type="non-terminal residue" evidence="2">
    <location>
        <position position="65"/>
    </location>
</feature>
<accession>X1ATQ4</accession>